<accession>A0ABR8KPS6</accession>
<gene>
    <name evidence="2" type="ORF">IB285_10465</name>
</gene>
<evidence type="ECO:0000256" key="1">
    <source>
        <dbReference type="SAM" id="MobiDB-lite"/>
    </source>
</evidence>
<comment type="caution">
    <text evidence="2">The sequence shown here is derived from an EMBL/GenBank/DDBJ whole genome shotgun (WGS) entry which is preliminary data.</text>
</comment>
<dbReference type="EMBL" id="JACXLC010000001">
    <property type="protein sequence ID" value="MBD2842679.1"/>
    <property type="molecule type" value="Genomic_DNA"/>
</dbReference>
<organism evidence="2 3">
    <name type="scientific">Erythrobacter rubeus</name>
    <dbReference type="NCBI Taxonomy" id="2760803"/>
    <lineage>
        <taxon>Bacteria</taxon>
        <taxon>Pseudomonadati</taxon>
        <taxon>Pseudomonadota</taxon>
        <taxon>Alphaproteobacteria</taxon>
        <taxon>Sphingomonadales</taxon>
        <taxon>Erythrobacteraceae</taxon>
        <taxon>Erythrobacter/Porphyrobacter group</taxon>
        <taxon>Erythrobacter</taxon>
    </lineage>
</organism>
<feature type="compositionally biased region" description="Basic residues" evidence="1">
    <location>
        <begin position="94"/>
        <end position="106"/>
    </location>
</feature>
<reference evidence="2 3" key="1">
    <citation type="submission" date="2020-09" db="EMBL/GenBank/DDBJ databases">
        <authorList>
            <person name="Yoon J.-W."/>
        </authorList>
    </citation>
    <scope>NUCLEOTIDE SEQUENCE [LARGE SCALE GENOMIC DNA]</scope>
    <source>
        <strain evidence="2 3">KMU-140</strain>
    </source>
</reference>
<keyword evidence="3" id="KW-1185">Reference proteome</keyword>
<name>A0ABR8KPS6_9SPHN</name>
<evidence type="ECO:0000313" key="2">
    <source>
        <dbReference type="EMBL" id="MBD2842679.1"/>
    </source>
</evidence>
<sequence>MIALDVPFPQVGSLCFEKATGRKLKILQHRADDRVFCRREDLRKPSWVRTGTASGNITLDRDQLAETEADVELESGEPFAAPESWRTIAGKPRESRKAKRPAKGRA</sequence>
<dbReference type="RefSeq" id="WP_190788122.1">
    <property type="nucleotide sequence ID" value="NZ_JACXLC010000001.1"/>
</dbReference>
<protein>
    <submittedName>
        <fullName evidence="2">Uncharacterized protein</fullName>
    </submittedName>
</protein>
<dbReference type="Proteomes" id="UP000635384">
    <property type="component" value="Unassembled WGS sequence"/>
</dbReference>
<feature type="region of interest" description="Disordered" evidence="1">
    <location>
        <begin position="68"/>
        <end position="106"/>
    </location>
</feature>
<evidence type="ECO:0000313" key="3">
    <source>
        <dbReference type="Proteomes" id="UP000635384"/>
    </source>
</evidence>
<proteinExistence type="predicted"/>